<dbReference type="InterPro" id="IPR044835">
    <property type="entry name" value="ARF_plant"/>
</dbReference>
<sequence length="444" mass="50809">MAIDETKSYLYNKLWRLCAGLLVGLPKFGEKVYYFPQGHIEQLEASTNNELAQIQPLFNIPSKLPCNVIGIKLNVEKYTNELYAEVALLPDTVEVGIPIPNRNQENLQFYYFTKVLSVSDTSPHGGLSVLRKHALECLPPLDMSHPTPTQEIVAKDLHGREWRFKHIFRGAPRRHLFTTGWNAFVTANHLVAGDCFIFLRGENGETLIGARRVAHRDDNIPSLLISSHTIYHGGIAVGRTVDLTVLGGYNELIDELEKLFDLKDKLRIHNQWEIIFTDDEEDMMLVGDDPWPEFCNMVKKIMICPKEKVKIMKSWTRQFFQSTPRRHLFTIGWNAFVTANHLVAGDCFIFLRGENGETLIGARRVAHRDDNIPSLLISSHIIYHGVIASAMNAIDTKSMFTVFYKPRSSQFIVSFDKFLDAVNNKFNINSRFTMLFEDDDFNEK</sequence>
<dbReference type="GO" id="GO:0003677">
    <property type="term" value="F:DNA binding"/>
    <property type="evidence" value="ECO:0007669"/>
    <property type="project" value="UniProtKB-KW"/>
</dbReference>
<dbReference type="PROSITE" id="PS50863">
    <property type="entry name" value="B3"/>
    <property type="match status" value="2"/>
</dbReference>
<evidence type="ECO:0000256" key="2">
    <source>
        <dbReference type="ARBA" id="ARBA00007853"/>
    </source>
</evidence>
<keyword evidence="11" id="KW-1185">Reference proteome</keyword>
<dbReference type="PANTHER" id="PTHR31384:SF164">
    <property type="entry name" value="AUXIN RESPONSE FACTOR 12-RELATED"/>
    <property type="match status" value="1"/>
</dbReference>
<feature type="domain" description="TF-B3" evidence="8">
    <location>
        <begin position="313"/>
        <end position="366"/>
    </location>
</feature>
<dbReference type="InterPro" id="IPR053793">
    <property type="entry name" value="PB1-like"/>
</dbReference>
<evidence type="ECO:0000256" key="1">
    <source>
        <dbReference type="ARBA" id="ARBA00004123"/>
    </source>
</evidence>
<dbReference type="CDD" id="cd10017">
    <property type="entry name" value="B3_DNA"/>
    <property type="match status" value="1"/>
</dbReference>
<dbReference type="SUPFAM" id="SSF101936">
    <property type="entry name" value="DNA-binding pseudobarrel domain"/>
    <property type="match status" value="2"/>
</dbReference>
<evidence type="ECO:0000313" key="10">
    <source>
        <dbReference type="EMBL" id="CAH2071215.1"/>
    </source>
</evidence>
<dbReference type="Gene3D" id="2.40.330.10">
    <property type="entry name" value="DNA-binding pseudobarrel domain"/>
    <property type="match status" value="2"/>
</dbReference>
<dbReference type="GO" id="GO:0009734">
    <property type="term" value="P:auxin-activated signaling pathway"/>
    <property type="evidence" value="ECO:0007669"/>
    <property type="project" value="UniProtKB-KW"/>
</dbReference>
<organism evidence="10 11">
    <name type="scientific">Thlaspi arvense</name>
    <name type="common">Field penny-cress</name>
    <dbReference type="NCBI Taxonomy" id="13288"/>
    <lineage>
        <taxon>Eukaryota</taxon>
        <taxon>Viridiplantae</taxon>
        <taxon>Streptophyta</taxon>
        <taxon>Embryophyta</taxon>
        <taxon>Tracheophyta</taxon>
        <taxon>Spermatophyta</taxon>
        <taxon>Magnoliopsida</taxon>
        <taxon>eudicotyledons</taxon>
        <taxon>Gunneridae</taxon>
        <taxon>Pentapetalae</taxon>
        <taxon>rosids</taxon>
        <taxon>malvids</taxon>
        <taxon>Brassicales</taxon>
        <taxon>Brassicaceae</taxon>
        <taxon>Thlaspideae</taxon>
        <taxon>Thlaspi</taxon>
    </lineage>
</organism>
<evidence type="ECO:0000256" key="6">
    <source>
        <dbReference type="ARBA" id="ARBA00023242"/>
    </source>
</evidence>
<keyword evidence="7" id="KW-0927">Auxin signaling pathway</keyword>
<reference evidence="10 11" key="1">
    <citation type="submission" date="2022-03" db="EMBL/GenBank/DDBJ databases">
        <authorList>
            <person name="Nunn A."/>
            <person name="Chopra R."/>
            <person name="Nunn A."/>
            <person name="Contreras Garrido A."/>
        </authorList>
    </citation>
    <scope>NUCLEOTIDE SEQUENCE [LARGE SCALE GENOMIC DNA]</scope>
</reference>
<dbReference type="SUPFAM" id="SSF54277">
    <property type="entry name" value="CAD &amp; PB1 domains"/>
    <property type="match status" value="1"/>
</dbReference>
<dbReference type="InterPro" id="IPR015300">
    <property type="entry name" value="DNA-bd_pseudobarrel_sf"/>
</dbReference>
<dbReference type="InterPro" id="IPR003340">
    <property type="entry name" value="B3_DNA-bd"/>
</dbReference>
<dbReference type="Gene3D" id="3.10.20.90">
    <property type="entry name" value="Phosphatidylinositol 3-kinase Catalytic Subunit, Chain A, domain 1"/>
    <property type="match status" value="1"/>
</dbReference>
<comment type="subcellular location">
    <subcellularLocation>
        <location evidence="1">Nucleus</location>
    </subcellularLocation>
</comment>
<feature type="non-terminal residue" evidence="10">
    <location>
        <position position="1"/>
    </location>
</feature>
<dbReference type="FunFam" id="2.40.330.10:FF:000001">
    <property type="entry name" value="Auxin response factor"/>
    <property type="match status" value="1"/>
</dbReference>
<keyword evidence="3" id="KW-0805">Transcription regulation</keyword>
<dbReference type="GO" id="GO:0005634">
    <property type="term" value="C:nucleus"/>
    <property type="evidence" value="ECO:0007669"/>
    <property type="project" value="UniProtKB-SubCell"/>
</dbReference>
<evidence type="ECO:0000256" key="4">
    <source>
        <dbReference type="ARBA" id="ARBA00023125"/>
    </source>
</evidence>
<evidence type="ECO:0000256" key="3">
    <source>
        <dbReference type="ARBA" id="ARBA00023015"/>
    </source>
</evidence>
<dbReference type="SMART" id="SM01019">
    <property type="entry name" value="B3"/>
    <property type="match status" value="1"/>
</dbReference>
<evidence type="ECO:0000259" key="9">
    <source>
        <dbReference type="PROSITE" id="PS51745"/>
    </source>
</evidence>
<dbReference type="Pfam" id="PF02362">
    <property type="entry name" value="B3"/>
    <property type="match status" value="2"/>
</dbReference>
<dbReference type="PROSITE" id="PS51745">
    <property type="entry name" value="PB1"/>
    <property type="match status" value="1"/>
</dbReference>
<evidence type="ECO:0000313" key="11">
    <source>
        <dbReference type="Proteomes" id="UP000836841"/>
    </source>
</evidence>
<dbReference type="PANTHER" id="PTHR31384">
    <property type="entry name" value="AUXIN RESPONSE FACTOR 4-RELATED"/>
    <property type="match status" value="1"/>
</dbReference>
<name>A0AAU9SVN4_THLAR</name>
<keyword evidence="5" id="KW-0804">Transcription</keyword>
<dbReference type="GO" id="GO:0006355">
    <property type="term" value="P:regulation of DNA-templated transcription"/>
    <property type="evidence" value="ECO:0007669"/>
    <property type="project" value="InterPro"/>
</dbReference>
<dbReference type="AlphaFoldDB" id="A0AAU9SVN4"/>
<keyword evidence="6" id="KW-0539">Nucleus</keyword>
<dbReference type="EMBL" id="OU466862">
    <property type="protein sequence ID" value="CAH2071215.1"/>
    <property type="molecule type" value="Genomic_DNA"/>
</dbReference>
<evidence type="ECO:0000259" key="8">
    <source>
        <dbReference type="PROSITE" id="PS50863"/>
    </source>
</evidence>
<keyword evidence="4" id="KW-0238">DNA-binding</keyword>
<feature type="domain" description="PB1" evidence="9">
    <location>
        <begin position="225"/>
        <end position="306"/>
    </location>
</feature>
<comment type="similarity">
    <text evidence="2">Belongs to the ARF family.</text>
</comment>
<feature type="domain" description="TF-B3" evidence="8">
    <location>
        <begin position="112"/>
        <end position="214"/>
    </location>
</feature>
<evidence type="ECO:0000256" key="7">
    <source>
        <dbReference type="ARBA" id="ARBA00023294"/>
    </source>
</evidence>
<proteinExistence type="inferred from homology"/>
<evidence type="ECO:0000256" key="5">
    <source>
        <dbReference type="ARBA" id="ARBA00023163"/>
    </source>
</evidence>
<dbReference type="Proteomes" id="UP000836841">
    <property type="component" value="Chromosome 6"/>
</dbReference>
<protein>
    <recommendedName>
        <fullName evidence="12">Auxin response factor</fullName>
    </recommendedName>
</protein>
<evidence type="ECO:0008006" key="12">
    <source>
        <dbReference type="Google" id="ProtNLM"/>
    </source>
</evidence>
<gene>
    <name evidence="10" type="ORF">TAV2_LOCUS21330</name>
</gene>
<accession>A0AAU9SVN4</accession>